<evidence type="ECO:0000256" key="4">
    <source>
        <dbReference type="SAM" id="MobiDB-lite"/>
    </source>
</evidence>
<comment type="caution">
    <text evidence="6">The sequence shown here is derived from an EMBL/GenBank/DDBJ whole genome shotgun (WGS) entry which is preliminary data.</text>
</comment>
<evidence type="ECO:0000256" key="2">
    <source>
        <dbReference type="ARBA" id="ARBA00022729"/>
    </source>
</evidence>
<evidence type="ECO:0000313" key="6">
    <source>
        <dbReference type="EMBL" id="RBP47427.1"/>
    </source>
</evidence>
<reference evidence="6 7" key="1">
    <citation type="submission" date="2018-06" db="EMBL/GenBank/DDBJ databases">
        <title>Genomic Encyclopedia of Type Strains, Phase IV (KMG-IV): sequencing the most valuable type-strain genomes for metagenomic binning, comparative biology and taxonomic classification.</title>
        <authorList>
            <person name="Goeker M."/>
        </authorList>
    </citation>
    <scope>NUCLEOTIDE SEQUENCE [LARGE SCALE GENOMIC DNA]</scope>
    <source>
        <strain evidence="6 7">DSM 25532</strain>
    </source>
</reference>
<dbReference type="InterPro" id="IPR024930">
    <property type="entry name" value="Skp_dom_sf"/>
</dbReference>
<feature type="chain" id="PRO_5016685653" evidence="5">
    <location>
        <begin position="20"/>
        <end position="211"/>
    </location>
</feature>
<feature type="region of interest" description="Disordered" evidence="4">
    <location>
        <begin position="190"/>
        <end position="211"/>
    </location>
</feature>
<dbReference type="InterPro" id="IPR005632">
    <property type="entry name" value="Chaperone_Skp"/>
</dbReference>
<feature type="coiled-coil region" evidence="3">
    <location>
        <begin position="50"/>
        <end position="126"/>
    </location>
</feature>
<dbReference type="GO" id="GO:0005829">
    <property type="term" value="C:cytosol"/>
    <property type="evidence" value="ECO:0007669"/>
    <property type="project" value="TreeGrafter"/>
</dbReference>
<organism evidence="6 7">
    <name type="scientific">Roseimicrobium gellanilyticum</name>
    <dbReference type="NCBI Taxonomy" id="748857"/>
    <lineage>
        <taxon>Bacteria</taxon>
        <taxon>Pseudomonadati</taxon>
        <taxon>Verrucomicrobiota</taxon>
        <taxon>Verrucomicrobiia</taxon>
        <taxon>Verrucomicrobiales</taxon>
        <taxon>Verrucomicrobiaceae</taxon>
        <taxon>Roseimicrobium</taxon>
    </lineage>
</organism>
<dbReference type="GO" id="GO:0050821">
    <property type="term" value="P:protein stabilization"/>
    <property type="evidence" value="ECO:0007669"/>
    <property type="project" value="TreeGrafter"/>
</dbReference>
<dbReference type="Proteomes" id="UP000253426">
    <property type="component" value="Unassembled WGS sequence"/>
</dbReference>
<dbReference type="SUPFAM" id="SSF111384">
    <property type="entry name" value="OmpH-like"/>
    <property type="match status" value="1"/>
</dbReference>
<dbReference type="Pfam" id="PF03938">
    <property type="entry name" value="OmpH"/>
    <property type="match status" value="1"/>
</dbReference>
<evidence type="ECO:0000313" key="7">
    <source>
        <dbReference type="Proteomes" id="UP000253426"/>
    </source>
</evidence>
<protein>
    <submittedName>
        <fullName evidence="6">Periplasmic chaperone for outer membrane proteins Skp</fullName>
    </submittedName>
</protein>
<proteinExistence type="inferred from homology"/>
<dbReference type="AlphaFoldDB" id="A0A366HTL5"/>
<evidence type="ECO:0000256" key="5">
    <source>
        <dbReference type="SAM" id="SignalP"/>
    </source>
</evidence>
<evidence type="ECO:0000256" key="1">
    <source>
        <dbReference type="ARBA" id="ARBA00009091"/>
    </source>
</evidence>
<keyword evidence="7" id="KW-1185">Reference proteome</keyword>
<dbReference type="GO" id="GO:0051082">
    <property type="term" value="F:unfolded protein binding"/>
    <property type="evidence" value="ECO:0007669"/>
    <property type="project" value="InterPro"/>
</dbReference>
<keyword evidence="2 5" id="KW-0732">Signal</keyword>
<evidence type="ECO:0000256" key="3">
    <source>
        <dbReference type="SAM" id="Coils"/>
    </source>
</evidence>
<dbReference type="Gene3D" id="3.30.910.20">
    <property type="entry name" value="Skp domain"/>
    <property type="match status" value="1"/>
</dbReference>
<dbReference type="EMBL" id="QNRR01000001">
    <property type="protein sequence ID" value="RBP47427.1"/>
    <property type="molecule type" value="Genomic_DNA"/>
</dbReference>
<dbReference type="OrthoDB" id="194364at2"/>
<dbReference type="PANTHER" id="PTHR35089:SF1">
    <property type="entry name" value="CHAPERONE PROTEIN SKP"/>
    <property type="match status" value="1"/>
</dbReference>
<comment type="similarity">
    <text evidence="1">Belongs to the Skp family.</text>
</comment>
<accession>A0A366HTL5</accession>
<feature type="signal peptide" evidence="5">
    <location>
        <begin position="1"/>
        <end position="19"/>
    </location>
</feature>
<keyword evidence="3" id="KW-0175">Coiled coil</keyword>
<name>A0A366HTL5_9BACT</name>
<dbReference type="PANTHER" id="PTHR35089">
    <property type="entry name" value="CHAPERONE PROTEIN SKP"/>
    <property type="match status" value="1"/>
</dbReference>
<dbReference type="RefSeq" id="WP_113956363.1">
    <property type="nucleotide sequence ID" value="NZ_QNRR01000001.1"/>
</dbReference>
<gene>
    <name evidence="6" type="ORF">DES53_101224</name>
</gene>
<dbReference type="SMART" id="SM00935">
    <property type="entry name" value="OmpH"/>
    <property type="match status" value="1"/>
</dbReference>
<sequence length="211" mass="23106">MKYLSAILAALSLTAATHAADLKIGVVDMGRVLDEYHETAAAKNLLGQNKARMDSEMQEMLEKLKKLDGEAKQLMKEARDPVLSEQIRAKKASEFEAKANELRSLSEQLEKERRRREQQLQTEAGQQRQKIYGKVVGAVAEKAKADGYDMVFDKSSVGVTGFPVLLHAKEGVMQDFTSEVIVQLNKDAPAGAATAPAPAPAEPVKEKKGKK</sequence>